<feature type="region of interest" description="Disordered" evidence="1">
    <location>
        <begin position="25"/>
        <end position="56"/>
    </location>
</feature>
<keyword evidence="3" id="KW-1185">Reference proteome</keyword>
<gene>
    <name evidence="2" type="ORF">CALCODRAFT_487688</name>
</gene>
<proteinExistence type="predicted"/>
<feature type="compositionally biased region" description="Basic residues" evidence="1">
    <location>
        <begin position="34"/>
        <end position="43"/>
    </location>
</feature>
<protein>
    <submittedName>
        <fullName evidence="2">Uncharacterized protein</fullName>
    </submittedName>
</protein>
<accession>A0A165CZ24</accession>
<dbReference type="EMBL" id="KV424094">
    <property type="protein sequence ID" value="KZT51713.1"/>
    <property type="molecule type" value="Genomic_DNA"/>
</dbReference>
<evidence type="ECO:0000313" key="2">
    <source>
        <dbReference type="EMBL" id="KZT51713.1"/>
    </source>
</evidence>
<reference evidence="2 3" key="1">
    <citation type="journal article" date="2016" name="Mol. Biol. Evol.">
        <title>Comparative Genomics of Early-Diverging Mushroom-Forming Fungi Provides Insights into the Origins of Lignocellulose Decay Capabilities.</title>
        <authorList>
            <person name="Nagy L.G."/>
            <person name="Riley R."/>
            <person name="Tritt A."/>
            <person name="Adam C."/>
            <person name="Daum C."/>
            <person name="Floudas D."/>
            <person name="Sun H."/>
            <person name="Yadav J.S."/>
            <person name="Pangilinan J."/>
            <person name="Larsson K.H."/>
            <person name="Matsuura K."/>
            <person name="Barry K."/>
            <person name="Labutti K."/>
            <person name="Kuo R."/>
            <person name="Ohm R.A."/>
            <person name="Bhattacharya S.S."/>
            <person name="Shirouzu T."/>
            <person name="Yoshinaga Y."/>
            <person name="Martin F.M."/>
            <person name="Grigoriev I.V."/>
            <person name="Hibbett D.S."/>
        </authorList>
    </citation>
    <scope>NUCLEOTIDE SEQUENCE [LARGE SCALE GENOMIC DNA]</scope>
    <source>
        <strain evidence="2 3">HHB12733</strain>
    </source>
</reference>
<dbReference type="InParanoid" id="A0A165CZ24"/>
<name>A0A165CZ24_9BASI</name>
<evidence type="ECO:0000256" key="1">
    <source>
        <dbReference type="SAM" id="MobiDB-lite"/>
    </source>
</evidence>
<dbReference type="Proteomes" id="UP000076842">
    <property type="component" value="Unassembled WGS sequence"/>
</dbReference>
<organism evidence="2 3">
    <name type="scientific">Calocera cornea HHB12733</name>
    <dbReference type="NCBI Taxonomy" id="1353952"/>
    <lineage>
        <taxon>Eukaryota</taxon>
        <taxon>Fungi</taxon>
        <taxon>Dikarya</taxon>
        <taxon>Basidiomycota</taxon>
        <taxon>Agaricomycotina</taxon>
        <taxon>Dacrymycetes</taxon>
        <taxon>Dacrymycetales</taxon>
        <taxon>Dacrymycetaceae</taxon>
        <taxon>Calocera</taxon>
    </lineage>
</organism>
<sequence>MTVIGDPFVDAVVQAYHKADAVKLASGTDDTKSTSRKLKKAEKKFHPPTLQEKIKT</sequence>
<dbReference type="AlphaFoldDB" id="A0A165CZ24"/>
<evidence type="ECO:0000313" key="3">
    <source>
        <dbReference type="Proteomes" id="UP000076842"/>
    </source>
</evidence>